<sequence>MGGSGHSPAAAARRPWWLACLWLGTVAGSLLAVIGLFATEPNWHRITAQLQSLSLVQTWISIAACVSLLALSRGKHAETEEAWAQGALLIYVLGGLVTAVLLHYGVLPQWLARAHAWLPRLQMLGLLLLHGGCAWLAWHSLHRYRKHT</sequence>
<evidence type="ECO:0000313" key="2">
    <source>
        <dbReference type="EMBL" id="EXU80507.1"/>
    </source>
</evidence>
<feature type="transmembrane region" description="Helical" evidence="1">
    <location>
        <begin position="117"/>
        <end position="138"/>
    </location>
</feature>
<dbReference type="AlphaFoldDB" id="A0A014QBG3"/>
<comment type="caution">
    <text evidence="2">The sequence shown here is derived from an EMBL/GenBank/DDBJ whole genome shotgun (WGS) entry which is preliminary data.</text>
</comment>
<reference evidence="2 3" key="1">
    <citation type="submission" date="2014-01" db="EMBL/GenBank/DDBJ databases">
        <title>Interspecies Systems Biology Uncovers Metabolites Affecting C. elegans Gene Expression and Life History Traits.</title>
        <authorList>
            <person name="Watson E."/>
            <person name="Macneil L.T."/>
            <person name="Ritter A.D."/>
            <person name="Yilmaz L.S."/>
            <person name="Rosebrock A.P."/>
            <person name="Caudy A.A."/>
            <person name="Walhout A.J."/>
        </authorList>
    </citation>
    <scope>NUCLEOTIDE SEQUENCE [LARGE SCALE GENOMIC DNA]</scope>
    <source>
        <strain evidence="2 3">DA1877</strain>
    </source>
</reference>
<feature type="transmembrane region" description="Helical" evidence="1">
    <location>
        <begin position="83"/>
        <end position="105"/>
    </location>
</feature>
<evidence type="ECO:0000313" key="3">
    <source>
        <dbReference type="Proteomes" id="UP000020766"/>
    </source>
</evidence>
<name>A0A014QBG3_9BURK</name>
<protein>
    <recommendedName>
        <fullName evidence="4">DUF4149 domain-containing protein</fullName>
    </recommendedName>
</protein>
<proteinExistence type="predicted"/>
<dbReference type="Proteomes" id="UP000020766">
    <property type="component" value="Unassembled WGS sequence"/>
</dbReference>
<keyword evidence="1" id="KW-0472">Membrane</keyword>
<dbReference type="RefSeq" id="WP_051519443.1">
    <property type="nucleotide sequence ID" value="NZ_JBOK01000007.1"/>
</dbReference>
<gene>
    <name evidence="2" type="ORF">AX13_16495</name>
</gene>
<dbReference type="EMBL" id="JBOK01000007">
    <property type="protein sequence ID" value="EXU80507.1"/>
    <property type="molecule type" value="Genomic_DNA"/>
</dbReference>
<evidence type="ECO:0008006" key="4">
    <source>
        <dbReference type="Google" id="ProtNLM"/>
    </source>
</evidence>
<keyword evidence="1" id="KW-1133">Transmembrane helix</keyword>
<evidence type="ECO:0000256" key="1">
    <source>
        <dbReference type="SAM" id="Phobius"/>
    </source>
</evidence>
<keyword evidence="3" id="KW-1185">Reference proteome</keyword>
<dbReference type="PATRIC" id="fig|1457173.3.peg.1555"/>
<feature type="transmembrane region" description="Helical" evidence="1">
    <location>
        <begin position="50"/>
        <end position="71"/>
    </location>
</feature>
<accession>A0A014QBG3</accession>
<organism evidence="2 3">
    <name type="scientific">Comamonas aquatica DA1877</name>
    <dbReference type="NCBI Taxonomy" id="1457173"/>
    <lineage>
        <taxon>Bacteria</taxon>
        <taxon>Pseudomonadati</taxon>
        <taxon>Pseudomonadota</taxon>
        <taxon>Betaproteobacteria</taxon>
        <taxon>Burkholderiales</taxon>
        <taxon>Comamonadaceae</taxon>
        <taxon>Comamonas</taxon>
    </lineage>
</organism>
<feature type="transmembrane region" description="Helical" evidence="1">
    <location>
        <begin position="16"/>
        <end position="38"/>
    </location>
</feature>
<keyword evidence="1" id="KW-0812">Transmembrane</keyword>